<keyword evidence="3" id="KW-1185">Reference proteome</keyword>
<dbReference type="InterPro" id="IPR032710">
    <property type="entry name" value="NTF2-like_dom_sf"/>
</dbReference>
<feature type="domain" description="Limonene-1,2-epoxide hydrolase" evidence="1">
    <location>
        <begin position="23"/>
        <end position="140"/>
    </location>
</feature>
<name>A0A516WZG7_9ACTN</name>
<dbReference type="KEGG" id="toy:FO059_01285"/>
<dbReference type="GO" id="GO:0016787">
    <property type="term" value="F:hydrolase activity"/>
    <property type="evidence" value="ECO:0007669"/>
    <property type="project" value="UniProtKB-KW"/>
</dbReference>
<dbReference type="Proteomes" id="UP000317344">
    <property type="component" value="Chromosome"/>
</dbReference>
<reference evidence="2 3" key="1">
    <citation type="submission" date="2019-07" db="EMBL/GenBank/DDBJ databases">
        <title>Tomitella cavernea sp. nov., an actinomycete isolated from soil.</title>
        <authorList>
            <person name="Cheng J."/>
        </authorList>
    </citation>
    <scope>NUCLEOTIDE SEQUENCE [LARGE SCALE GENOMIC DNA]</scope>
    <source>
        <strain evidence="2 3">HY188</strain>
    </source>
</reference>
<sequence length="156" mass="16987">MTEKSAATDPDAGASGTAGAPVAVAAWFLESLAARDGRAAMDLVDEYIVYTNVGLATVRGERRMRTVVDLLCRPGIGFGVHTISAAADGETVLTERIDEIRLGRLRMRFWVCGKFVVRGGRITLWRDYFDFFDCTKAFLRALAGLVSPSLNRPMPG</sequence>
<proteinExistence type="predicted"/>
<evidence type="ECO:0000313" key="3">
    <source>
        <dbReference type="Proteomes" id="UP000317344"/>
    </source>
</evidence>
<organism evidence="2 3">
    <name type="scientific">Tomitella fengzijianii</name>
    <dbReference type="NCBI Taxonomy" id="2597660"/>
    <lineage>
        <taxon>Bacteria</taxon>
        <taxon>Bacillati</taxon>
        <taxon>Actinomycetota</taxon>
        <taxon>Actinomycetes</taxon>
        <taxon>Mycobacteriales</taxon>
        <taxon>Tomitella</taxon>
    </lineage>
</organism>
<dbReference type="OrthoDB" id="4762083at2"/>
<dbReference type="SUPFAM" id="SSF54427">
    <property type="entry name" value="NTF2-like"/>
    <property type="match status" value="1"/>
</dbReference>
<dbReference type="Gene3D" id="3.10.450.50">
    <property type="match status" value="1"/>
</dbReference>
<dbReference type="InterPro" id="IPR013100">
    <property type="entry name" value="LEH"/>
</dbReference>
<evidence type="ECO:0000259" key="1">
    <source>
        <dbReference type="Pfam" id="PF07858"/>
    </source>
</evidence>
<dbReference type="RefSeq" id="WP_143905695.1">
    <property type="nucleotide sequence ID" value="NZ_CP041765.1"/>
</dbReference>
<evidence type="ECO:0000313" key="2">
    <source>
        <dbReference type="EMBL" id="QDQ96223.1"/>
    </source>
</evidence>
<dbReference type="EMBL" id="CP041765">
    <property type="protein sequence ID" value="QDQ96223.1"/>
    <property type="molecule type" value="Genomic_DNA"/>
</dbReference>
<protein>
    <submittedName>
        <fullName evidence="2">Limonene-1,2-epoxide hydrolase</fullName>
    </submittedName>
</protein>
<keyword evidence="2" id="KW-0378">Hydrolase</keyword>
<dbReference type="AlphaFoldDB" id="A0A516WZG7"/>
<dbReference type="Pfam" id="PF07858">
    <property type="entry name" value="LEH"/>
    <property type="match status" value="1"/>
</dbReference>
<gene>
    <name evidence="2" type="ORF">FO059_01285</name>
</gene>
<accession>A0A516WZG7</accession>
<reference evidence="2 3" key="2">
    <citation type="submission" date="2019-07" db="EMBL/GenBank/DDBJ databases">
        <authorList>
            <person name="Huang Y."/>
        </authorList>
    </citation>
    <scope>NUCLEOTIDE SEQUENCE [LARGE SCALE GENOMIC DNA]</scope>
    <source>
        <strain evidence="2 3">HY188</strain>
    </source>
</reference>